<dbReference type="EMBL" id="GBRH01171088">
    <property type="protein sequence ID" value="JAE26808.1"/>
    <property type="molecule type" value="Transcribed_RNA"/>
</dbReference>
<reference evidence="1" key="2">
    <citation type="journal article" date="2015" name="Data Brief">
        <title>Shoot transcriptome of the giant reed, Arundo donax.</title>
        <authorList>
            <person name="Barrero R.A."/>
            <person name="Guerrero F.D."/>
            <person name="Moolhuijzen P."/>
            <person name="Goolsby J.A."/>
            <person name="Tidwell J."/>
            <person name="Bellgard S.E."/>
            <person name="Bellgard M.I."/>
        </authorList>
    </citation>
    <scope>NUCLEOTIDE SEQUENCE</scope>
    <source>
        <tissue evidence="1">Shoot tissue taken approximately 20 cm above the soil surface</tissue>
    </source>
</reference>
<accession>A0A0A9H1P7</accession>
<sequence length="50" mass="5870">MLNSRSTTHSNQRDRHWRGLFTLQLRDYAPNNTDFDRLLSVFVGAMETIS</sequence>
<reference evidence="1" key="1">
    <citation type="submission" date="2014-09" db="EMBL/GenBank/DDBJ databases">
        <authorList>
            <person name="Magalhaes I.L.F."/>
            <person name="Oliveira U."/>
            <person name="Santos F.R."/>
            <person name="Vidigal T.H.D.A."/>
            <person name="Brescovit A.D."/>
            <person name="Santos A.J."/>
        </authorList>
    </citation>
    <scope>NUCLEOTIDE SEQUENCE</scope>
    <source>
        <tissue evidence="1">Shoot tissue taken approximately 20 cm above the soil surface</tissue>
    </source>
</reference>
<name>A0A0A9H1P7_ARUDO</name>
<dbReference type="AlphaFoldDB" id="A0A0A9H1P7"/>
<evidence type="ECO:0000313" key="1">
    <source>
        <dbReference type="EMBL" id="JAE26808.1"/>
    </source>
</evidence>
<proteinExistence type="predicted"/>
<organism evidence="1">
    <name type="scientific">Arundo donax</name>
    <name type="common">Giant reed</name>
    <name type="synonym">Donax arundinaceus</name>
    <dbReference type="NCBI Taxonomy" id="35708"/>
    <lineage>
        <taxon>Eukaryota</taxon>
        <taxon>Viridiplantae</taxon>
        <taxon>Streptophyta</taxon>
        <taxon>Embryophyta</taxon>
        <taxon>Tracheophyta</taxon>
        <taxon>Spermatophyta</taxon>
        <taxon>Magnoliopsida</taxon>
        <taxon>Liliopsida</taxon>
        <taxon>Poales</taxon>
        <taxon>Poaceae</taxon>
        <taxon>PACMAD clade</taxon>
        <taxon>Arundinoideae</taxon>
        <taxon>Arundineae</taxon>
        <taxon>Arundo</taxon>
    </lineage>
</organism>
<protein>
    <submittedName>
        <fullName evidence="1">Uncharacterized protein</fullName>
    </submittedName>
</protein>